<evidence type="ECO:0000313" key="3">
    <source>
        <dbReference type="EMBL" id="SMD21935.1"/>
    </source>
</evidence>
<dbReference type="InterPro" id="IPR005152">
    <property type="entry name" value="Lipase_secreted"/>
</dbReference>
<dbReference type="EMBL" id="FWXV01000007">
    <property type="protein sequence ID" value="SMD21935.1"/>
    <property type="molecule type" value="Genomic_DNA"/>
</dbReference>
<dbReference type="Gene3D" id="1.10.260.130">
    <property type="match status" value="1"/>
</dbReference>
<dbReference type="GO" id="GO:0004806">
    <property type="term" value="F:triacylglycerol lipase activity"/>
    <property type="evidence" value="ECO:0007669"/>
    <property type="project" value="InterPro"/>
</dbReference>
<accession>A0A1Y5Y0Z7</accession>
<dbReference type="RefSeq" id="WP_084431064.1">
    <property type="nucleotide sequence ID" value="NZ_FWXV01000007.1"/>
</dbReference>
<dbReference type="PANTHER" id="PTHR34853:SF1">
    <property type="entry name" value="LIPASE 5"/>
    <property type="match status" value="1"/>
</dbReference>
<dbReference type="OrthoDB" id="9798122at2"/>
<dbReference type="InterPro" id="IPR029058">
    <property type="entry name" value="AB_hydrolase_fold"/>
</dbReference>
<feature type="region of interest" description="Disordered" evidence="1">
    <location>
        <begin position="31"/>
        <end position="58"/>
    </location>
</feature>
<dbReference type="GO" id="GO:0016042">
    <property type="term" value="P:lipid catabolic process"/>
    <property type="evidence" value="ECO:0007669"/>
    <property type="project" value="InterPro"/>
</dbReference>
<evidence type="ECO:0000256" key="1">
    <source>
        <dbReference type="SAM" id="MobiDB-lite"/>
    </source>
</evidence>
<feature type="signal peptide" evidence="2">
    <location>
        <begin position="1"/>
        <end position="29"/>
    </location>
</feature>
<name>A0A1Y5Y0Z7_KIBAR</name>
<dbReference type="PIRSF" id="PIRSF029171">
    <property type="entry name" value="Esterase_LipA"/>
    <property type="match status" value="1"/>
</dbReference>
<evidence type="ECO:0000256" key="2">
    <source>
        <dbReference type="SAM" id="SignalP"/>
    </source>
</evidence>
<dbReference type="SUPFAM" id="SSF53474">
    <property type="entry name" value="alpha/beta-Hydrolases"/>
    <property type="match status" value="1"/>
</dbReference>
<sequence>MTTMFTGTRRGRVAALVGAALLTTLTTTAVGTSSAAAAPPPPQSDPFYQPPSGYESTAPGTVLRSRSVSIAAFGALPQKIQAWQLLYRTTDQKDNPQATVTTVLLPWGARPSATRPLLSYQVAEDSAAPQCAISYQLRQGAGNDNIVAQAEILLINAAVQQGWAVSVPDYEGPRSAYVAGRQAGHATLDGIRAAKNFAPLGLGPQTNIGLWGYSGGALASGWAAELQPGYAPELNIKGVAEGGLPVSPKNVLLGANRGPFAGIAMSGIAGLSHAYPELAEFMDTYLTTEGKAAFAKARTQCNHANAGEFAFKDLFKYFSIPDPLSRPVPQQVLAEVTMGQHNPTAPVFVYHSVNDELVPSADTDAVVKKYCAGGSRVTYQRDILSEHIALVITGAPDALNWLKDRLGGQPVSNGCSTKTVVSSIATPKALATFGIVIVNNLLALLGKPVGPADMI</sequence>
<reference evidence="3 4" key="1">
    <citation type="submission" date="2017-04" db="EMBL/GenBank/DDBJ databases">
        <authorList>
            <person name="Afonso C.L."/>
            <person name="Miller P.J."/>
            <person name="Scott M.A."/>
            <person name="Spackman E."/>
            <person name="Goraichik I."/>
            <person name="Dimitrov K.M."/>
            <person name="Suarez D.L."/>
            <person name="Swayne D.E."/>
        </authorList>
    </citation>
    <scope>NUCLEOTIDE SEQUENCE [LARGE SCALE GENOMIC DNA]</scope>
    <source>
        <strain evidence="3 4">DSM 43828</strain>
    </source>
</reference>
<dbReference type="Gene3D" id="3.40.50.1820">
    <property type="entry name" value="alpha/beta hydrolase"/>
    <property type="match status" value="1"/>
</dbReference>
<dbReference type="Proteomes" id="UP000192674">
    <property type="component" value="Unassembled WGS sequence"/>
</dbReference>
<dbReference type="Pfam" id="PF03583">
    <property type="entry name" value="LIP"/>
    <property type="match status" value="1"/>
</dbReference>
<evidence type="ECO:0000313" key="4">
    <source>
        <dbReference type="Proteomes" id="UP000192674"/>
    </source>
</evidence>
<feature type="chain" id="PRO_5038353915" evidence="2">
    <location>
        <begin position="30"/>
        <end position="455"/>
    </location>
</feature>
<keyword evidence="4" id="KW-1185">Reference proteome</keyword>
<gene>
    <name evidence="3" type="ORF">SAMN05661093_07211</name>
</gene>
<dbReference type="PANTHER" id="PTHR34853">
    <property type="match status" value="1"/>
</dbReference>
<keyword evidence="2" id="KW-0732">Signal</keyword>
<proteinExistence type="predicted"/>
<dbReference type="AlphaFoldDB" id="A0A1Y5Y0Z7"/>
<protein>
    <submittedName>
        <fullName evidence="3">Secretory lipase</fullName>
    </submittedName>
</protein>
<organism evidence="3 4">
    <name type="scientific">Kibdelosporangium aridum</name>
    <dbReference type="NCBI Taxonomy" id="2030"/>
    <lineage>
        <taxon>Bacteria</taxon>
        <taxon>Bacillati</taxon>
        <taxon>Actinomycetota</taxon>
        <taxon>Actinomycetes</taxon>
        <taxon>Pseudonocardiales</taxon>
        <taxon>Pseudonocardiaceae</taxon>
        <taxon>Kibdelosporangium</taxon>
    </lineage>
</organism>